<evidence type="ECO:0000256" key="8">
    <source>
        <dbReference type="SAM" id="MobiDB-lite"/>
    </source>
</evidence>
<dbReference type="FunFam" id="3.40.50.300:FF:000637">
    <property type="entry name" value="ATP-dependent RNA helicase DHX37/DHR1"/>
    <property type="match status" value="1"/>
</dbReference>
<dbReference type="Pfam" id="PF21010">
    <property type="entry name" value="HA2_C"/>
    <property type="match status" value="1"/>
</dbReference>
<dbReference type="EC" id="3.6.4.13" evidence="2"/>
<feature type="compositionally biased region" description="Polar residues" evidence="8">
    <location>
        <begin position="98"/>
        <end position="115"/>
    </location>
</feature>
<dbReference type="InterPro" id="IPR027417">
    <property type="entry name" value="P-loop_NTPase"/>
</dbReference>
<evidence type="ECO:0000256" key="7">
    <source>
        <dbReference type="ARBA" id="ARBA00047984"/>
    </source>
</evidence>
<keyword evidence="4" id="KW-0378">Hydrolase</keyword>
<feature type="compositionally biased region" description="Low complexity" evidence="8">
    <location>
        <begin position="361"/>
        <end position="377"/>
    </location>
</feature>
<feature type="domain" description="Helicase C-terminal" evidence="10">
    <location>
        <begin position="736"/>
        <end position="901"/>
    </location>
</feature>
<dbReference type="GO" id="GO:0003723">
    <property type="term" value="F:RNA binding"/>
    <property type="evidence" value="ECO:0007669"/>
    <property type="project" value="TreeGrafter"/>
</dbReference>
<dbReference type="InterPro" id="IPR002464">
    <property type="entry name" value="DNA/RNA_helicase_DEAH_CS"/>
</dbReference>
<evidence type="ECO:0000256" key="2">
    <source>
        <dbReference type="ARBA" id="ARBA00012552"/>
    </source>
</evidence>
<feature type="compositionally biased region" description="Acidic residues" evidence="8">
    <location>
        <begin position="158"/>
        <end position="179"/>
    </location>
</feature>
<dbReference type="PROSITE" id="PS51192">
    <property type="entry name" value="HELICASE_ATP_BIND_1"/>
    <property type="match status" value="1"/>
</dbReference>
<keyword evidence="6" id="KW-0067">ATP-binding</keyword>
<feature type="compositionally biased region" description="Low complexity" evidence="8">
    <location>
        <begin position="265"/>
        <end position="291"/>
    </location>
</feature>
<dbReference type="PROSITE" id="PS00690">
    <property type="entry name" value="DEAH_ATP_HELICASE"/>
    <property type="match status" value="1"/>
</dbReference>
<keyword evidence="3" id="KW-0547">Nucleotide-binding</keyword>
<dbReference type="Gene3D" id="1.20.120.1080">
    <property type="match status" value="1"/>
</dbReference>
<dbReference type="GO" id="GO:0000462">
    <property type="term" value="P:maturation of SSU-rRNA from tricistronic rRNA transcript (SSU-rRNA, 5.8S rRNA, LSU-rRNA)"/>
    <property type="evidence" value="ECO:0007669"/>
    <property type="project" value="TreeGrafter"/>
</dbReference>
<proteinExistence type="inferred from homology"/>
<gene>
    <name evidence="11" type="ORF">RDB_LOCUS110163</name>
</gene>
<dbReference type="PROSITE" id="PS51194">
    <property type="entry name" value="HELICASE_CTER"/>
    <property type="match status" value="1"/>
</dbReference>
<evidence type="ECO:0000256" key="6">
    <source>
        <dbReference type="ARBA" id="ARBA00022840"/>
    </source>
</evidence>
<feature type="region of interest" description="Disordered" evidence="8">
    <location>
        <begin position="97"/>
        <end position="116"/>
    </location>
</feature>
<dbReference type="Pfam" id="PF00271">
    <property type="entry name" value="Helicase_C"/>
    <property type="match status" value="1"/>
</dbReference>
<reference evidence="11" key="1">
    <citation type="submission" date="2021-01" db="EMBL/GenBank/DDBJ databases">
        <authorList>
            <person name="Kaushik A."/>
        </authorList>
    </citation>
    <scope>NUCLEOTIDE SEQUENCE</scope>
    <source>
        <strain evidence="11">AG4-RS23</strain>
    </source>
</reference>
<feature type="region of interest" description="Disordered" evidence="8">
    <location>
        <begin position="1"/>
        <end position="82"/>
    </location>
</feature>
<feature type="compositionally biased region" description="Polar residues" evidence="8">
    <location>
        <begin position="186"/>
        <end position="202"/>
    </location>
</feature>
<dbReference type="CDD" id="cd17982">
    <property type="entry name" value="DEXHc_DHX37"/>
    <property type="match status" value="1"/>
</dbReference>
<evidence type="ECO:0000259" key="10">
    <source>
        <dbReference type="PROSITE" id="PS51194"/>
    </source>
</evidence>
<dbReference type="PANTHER" id="PTHR18934">
    <property type="entry name" value="ATP-DEPENDENT RNA HELICASE"/>
    <property type="match status" value="1"/>
</dbReference>
<organism evidence="11 12">
    <name type="scientific">Rhizoctonia solani</name>
    <dbReference type="NCBI Taxonomy" id="456999"/>
    <lineage>
        <taxon>Eukaryota</taxon>
        <taxon>Fungi</taxon>
        <taxon>Dikarya</taxon>
        <taxon>Basidiomycota</taxon>
        <taxon>Agaricomycotina</taxon>
        <taxon>Agaricomycetes</taxon>
        <taxon>Cantharellales</taxon>
        <taxon>Ceratobasidiaceae</taxon>
        <taxon>Rhizoctonia</taxon>
    </lineage>
</organism>
<dbReference type="InterPro" id="IPR007502">
    <property type="entry name" value="Helicase-assoc_dom"/>
</dbReference>
<dbReference type="SMART" id="SM00487">
    <property type="entry name" value="DEXDc"/>
    <property type="match status" value="1"/>
</dbReference>
<dbReference type="Pfam" id="PF07717">
    <property type="entry name" value="OB_NTP_bind"/>
    <property type="match status" value="1"/>
</dbReference>
<evidence type="ECO:0000256" key="4">
    <source>
        <dbReference type="ARBA" id="ARBA00022801"/>
    </source>
</evidence>
<dbReference type="InterPro" id="IPR001650">
    <property type="entry name" value="Helicase_C-like"/>
</dbReference>
<dbReference type="AlphaFoldDB" id="A0A8H3CKP6"/>
<feature type="region of interest" description="Disordered" evidence="8">
    <location>
        <begin position="136"/>
        <end position="382"/>
    </location>
</feature>
<dbReference type="Proteomes" id="UP000663861">
    <property type="component" value="Unassembled WGS sequence"/>
</dbReference>
<evidence type="ECO:0000313" key="12">
    <source>
        <dbReference type="Proteomes" id="UP000663861"/>
    </source>
</evidence>
<dbReference type="GO" id="GO:0003724">
    <property type="term" value="F:RNA helicase activity"/>
    <property type="evidence" value="ECO:0007669"/>
    <property type="project" value="UniProtKB-EC"/>
</dbReference>
<feature type="compositionally biased region" description="Basic and acidic residues" evidence="8">
    <location>
        <begin position="45"/>
        <end position="60"/>
    </location>
</feature>
<dbReference type="EMBL" id="CAJMWY010002475">
    <property type="protein sequence ID" value="CAE6489785.1"/>
    <property type="molecule type" value="Genomic_DNA"/>
</dbReference>
<accession>A0A8H3CKP6</accession>
<dbReference type="GO" id="GO:0016787">
    <property type="term" value="F:hydrolase activity"/>
    <property type="evidence" value="ECO:0007669"/>
    <property type="project" value="UniProtKB-KW"/>
</dbReference>
<dbReference type="SMART" id="SM00490">
    <property type="entry name" value="HELICc"/>
    <property type="match status" value="1"/>
</dbReference>
<comment type="catalytic activity">
    <reaction evidence="7">
        <text>ATP + H2O = ADP + phosphate + H(+)</text>
        <dbReference type="Rhea" id="RHEA:13065"/>
        <dbReference type="ChEBI" id="CHEBI:15377"/>
        <dbReference type="ChEBI" id="CHEBI:15378"/>
        <dbReference type="ChEBI" id="CHEBI:30616"/>
        <dbReference type="ChEBI" id="CHEBI:43474"/>
        <dbReference type="ChEBI" id="CHEBI:456216"/>
        <dbReference type="EC" id="3.6.4.13"/>
    </reaction>
</comment>
<evidence type="ECO:0000256" key="1">
    <source>
        <dbReference type="ARBA" id="ARBA00008792"/>
    </source>
</evidence>
<dbReference type="PANTHER" id="PTHR18934:SF99">
    <property type="entry name" value="ATP-DEPENDENT RNA HELICASE DHX37-RELATED"/>
    <property type="match status" value="1"/>
</dbReference>
<dbReference type="InterPro" id="IPR011545">
    <property type="entry name" value="DEAD/DEAH_box_helicase_dom"/>
</dbReference>
<dbReference type="CDD" id="cd18791">
    <property type="entry name" value="SF2_C_RHA"/>
    <property type="match status" value="1"/>
</dbReference>
<sequence length="1264" mass="138675">MAPPQRVRYNAKARGSQAGSSHKRKKRVRTEGEDSNAIEAVPKSVEQKDEERRDRIRQELEAQSNSKMTSKKRKRMESYINKKLKKEERVKVLAKLAASQSDLPTSLNLGSSATLGTGKIISHAQRLDKSEDLAVRKAFDGGSGRRKRRRLDPSIHGDEDEDDSGSGTDSDADGEEEAPELGPVSSVPTNAPAKSTLGSALASSGPPRIIPRKKKPGVSRKLNAWNPALYNAQKATESESSFDSSDSANDSTSEEEDEEDEEMGENGASGEGSSSGSDSDSDDSGSGSNSESDAEPNPTPKRSFKEWAQRQIDISKGLTEPSPSEPTQTDEPPKQPPKPINFQPKLSRPAPGQYPGPLGVSLQTPSTSLLPSSSKTPRVTINRSDEIQAARLELPILAEEQEIVETVLLNSVVILSGETGSGKTTQVPQFLYEAGFGVPGSDNPGMIGITQPRRVAALSTASRVSHELNLPPPVVAHQVRYAKTTSPETRIKFMTDGVLLRELTGDLMLSRYSVVIVDEAHERGVNTDVLIGVLSRVVKLREKLWKEGKEGVKPLRLIIMSATLRLADFAENTTLFSTPPPIISITTRQHPVTIHFDRRTRGDYVRAAETKVAKIHARLPQGGVLVFMTGQREIVELCERLGKRFGPKKNNKAEEKKGKDRGMGAAEAEEKKGKDRGMGAAEGVVESEEVELGTRRDDVDGETSQTEEDPDALDSDEEQENEELQIDSEQSDVPMHIVPLYSLLPSDKQMKVFEPPPEGARLVVVATNVAPMHIVPLYSLLPSDKQMKVFEPPPEGARLVVVATNVAETSLTIPGIRYVVDTGRAKERRFDSTSGLQSFDISWISKASAAQRSGRAGRTGPGHCYRLYSSALYESHFATHAKPEIERMPVEGVVLQMKSMGIDAVVNFPFPTPPEREALRRAEVTLAHLGALAGEGKVVVGGQVTSLGRAMSLFPISPRFSKMLVTGRQKGCLAYVIAMAAALSVGDPFLREEAVGDVDDDEEEEEAELAPEFKEIRSEELRAKEIRKARRREFFKALQVHSAFGKGASDIFRWLSVIGAYEFEYNRGLGTVRRGSESAVERFCRENFVRPKAMEEIHKLREQITHIVISAFPETEKELSGTMKPPSDYQIKLLQQIITSGFIDQIAVRKDHIEKQTGVKRTSARGVPYQAIGVKEDTFIHPSSVLFSSSPPDFVAFQDVVRTSRVWLKVVTRVNPSWLPTLGPSLSTYSKPLKITAAAKAGKIAVVPRFGPYEWELPMTTIDK</sequence>
<dbReference type="GO" id="GO:0005524">
    <property type="term" value="F:ATP binding"/>
    <property type="evidence" value="ECO:0007669"/>
    <property type="project" value="UniProtKB-KW"/>
</dbReference>
<dbReference type="SMART" id="SM00847">
    <property type="entry name" value="HA2"/>
    <property type="match status" value="1"/>
</dbReference>
<comment type="caution">
    <text evidence="11">The sequence shown here is derived from an EMBL/GenBank/DDBJ whole genome shotgun (WGS) entry which is preliminary data.</text>
</comment>
<dbReference type="GO" id="GO:1990904">
    <property type="term" value="C:ribonucleoprotein complex"/>
    <property type="evidence" value="ECO:0007669"/>
    <property type="project" value="UniProtKB-ARBA"/>
</dbReference>
<dbReference type="Gene3D" id="3.40.50.300">
    <property type="entry name" value="P-loop containing nucleotide triphosphate hydrolases"/>
    <property type="match status" value="4"/>
</dbReference>
<dbReference type="InterPro" id="IPR014001">
    <property type="entry name" value="Helicase_ATP-bd"/>
</dbReference>
<keyword evidence="5" id="KW-0347">Helicase</keyword>
<feature type="compositionally biased region" description="Acidic residues" evidence="8">
    <location>
        <begin position="252"/>
        <end position="264"/>
    </location>
</feature>
<dbReference type="GO" id="GO:0005730">
    <property type="term" value="C:nucleolus"/>
    <property type="evidence" value="ECO:0007669"/>
    <property type="project" value="TreeGrafter"/>
</dbReference>
<evidence type="ECO:0000259" key="9">
    <source>
        <dbReference type="PROSITE" id="PS51192"/>
    </source>
</evidence>
<dbReference type="Pfam" id="PF00270">
    <property type="entry name" value="DEAD"/>
    <property type="match status" value="1"/>
</dbReference>
<feature type="compositionally biased region" description="Polar residues" evidence="8">
    <location>
        <begin position="321"/>
        <end position="330"/>
    </location>
</feature>
<protein>
    <recommendedName>
        <fullName evidence="2">RNA helicase</fullName>
        <ecNumber evidence="2">3.6.4.13</ecNumber>
    </recommendedName>
</protein>
<feature type="compositionally biased region" description="Basic and acidic residues" evidence="8">
    <location>
        <begin position="651"/>
        <end position="677"/>
    </location>
</feature>
<evidence type="ECO:0000256" key="5">
    <source>
        <dbReference type="ARBA" id="ARBA00022806"/>
    </source>
</evidence>
<comment type="similarity">
    <text evidence="1">Belongs to the DEAD box helicase family. DEAH subfamily.</text>
</comment>
<name>A0A8H3CKP6_9AGAM</name>
<feature type="compositionally biased region" description="Acidic residues" evidence="8">
    <location>
        <begin position="699"/>
        <end position="730"/>
    </location>
</feature>
<feature type="region of interest" description="Disordered" evidence="8">
    <location>
        <begin position="645"/>
        <end position="732"/>
    </location>
</feature>
<evidence type="ECO:0000256" key="3">
    <source>
        <dbReference type="ARBA" id="ARBA00022741"/>
    </source>
</evidence>
<feature type="domain" description="Helicase ATP-binding" evidence="9">
    <location>
        <begin position="404"/>
        <end position="582"/>
    </location>
</feature>
<feature type="compositionally biased region" description="Low complexity" evidence="8">
    <location>
        <begin position="238"/>
        <end position="251"/>
    </location>
</feature>
<evidence type="ECO:0000313" key="11">
    <source>
        <dbReference type="EMBL" id="CAE6489785.1"/>
    </source>
</evidence>
<dbReference type="SUPFAM" id="SSF52540">
    <property type="entry name" value="P-loop containing nucleoside triphosphate hydrolases"/>
    <property type="match status" value="1"/>
</dbReference>
<dbReference type="InterPro" id="IPR011709">
    <property type="entry name" value="DEAD-box_helicase_OB_fold"/>
</dbReference>